<reference evidence="5" key="1">
    <citation type="submission" date="2017-12" db="EMBL/GenBank/DDBJ databases">
        <title>Genome sequencing and analysis.</title>
        <authorList>
            <person name="Huang Y.-T."/>
        </authorList>
    </citation>
    <scope>NUCLEOTIDE SEQUENCE</scope>
    <source>
        <strain evidence="5">VGH116</strain>
    </source>
</reference>
<protein>
    <submittedName>
        <fullName evidence="5">Methanol dehydrogenase</fullName>
    </submittedName>
</protein>
<dbReference type="InterPro" id="IPR007621">
    <property type="entry name" value="TPM_dom"/>
</dbReference>
<proteinExistence type="predicted"/>
<feature type="transmembrane region" description="Helical" evidence="2">
    <location>
        <begin position="190"/>
        <end position="212"/>
    </location>
</feature>
<feature type="transmembrane region" description="Helical" evidence="2">
    <location>
        <begin position="336"/>
        <end position="360"/>
    </location>
</feature>
<evidence type="ECO:0000313" key="6">
    <source>
        <dbReference type="Proteomes" id="UP000650477"/>
    </source>
</evidence>
<organism evidence="5 6">
    <name type="scientific">Morganella morganii</name>
    <name type="common">Proteus morganii</name>
    <dbReference type="NCBI Taxonomy" id="582"/>
    <lineage>
        <taxon>Bacteria</taxon>
        <taxon>Pseudomonadati</taxon>
        <taxon>Pseudomonadota</taxon>
        <taxon>Gammaproteobacteria</taxon>
        <taxon>Enterobacterales</taxon>
        <taxon>Morganellaceae</taxon>
        <taxon>Morganella</taxon>
    </lineage>
</organism>
<evidence type="ECO:0000256" key="2">
    <source>
        <dbReference type="SAM" id="Phobius"/>
    </source>
</evidence>
<dbReference type="PANTHER" id="PTHR30373">
    <property type="entry name" value="UPF0603 PROTEIN YGCG"/>
    <property type="match status" value="1"/>
</dbReference>
<keyword evidence="2" id="KW-0812">Transmembrane</keyword>
<keyword evidence="2" id="KW-1133">Transmembrane helix</keyword>
<feature type="chain" id="PRO_5034334860" evidence="3">
    <location>
        <begin position="30"/>
        <end position="409"/>
    </location>
</feature>
<accession>A0A8I0PYJ9</accession>
<keyword evidence="2" id="KW-0472">Membrane</keyword>
<evidence type="ECO:0000313" key="5">
    <source>
        <dbReference type="EMBL" id="MBE8611654.1"/>
    </source>
</evidence>
<keyword evidence="3" id="KW-0732">Signal</keyword>
<comment type="caution">
    <text evidence="5">The sequence shown here is derived from an EMBL/GenBank/DDBJ whole genome shotgun (WGS) entry which is preliminary data.</text>
</comment>
<gene>
    <name evidence="5" type="ORF">CYG68_04375</name>
</gene>
<feature type="signal peptide" evidence="3">
    <location>
        <begin position="1"/>
        <end position="29"/>
    </location>
</feature>
<feature type="domain" description="TPM" evidence="4">
    <location>
        <begin position="41"/>
        <end position="164"/>
    </location>
</feature>
<evidence type="ECO:0000256" key="3">
    <source>
        <dbReference type="SAM" id="SignalP"/>
    </source>
</evidence>
<feature type="compositionally biased region" description="Gly residues" evidence="1">
    <location>
        <begin position="394"/>
        <end position="409"/>
    </location>
</feature>
<evidence type="ECO:0000259" key="4">
    <source>
        <dbReference type="Pfam" id="PF04536"/>
    </source>
</evidence>
<name>A0A8I0PYJ9_MORMO</name>
<dbReference type="RefSeq" id="WP_126323715.1">
    <property type="nucleotide sequence ID" value="NZ_CBDAAE010000015.1"/>
</dbReference>
<dbReference type="Gene3D" id="3.10.310.50">
    <property type="match status" value="1"/>
</dbReference>
<feature type="transmembrane region" description="Helical" evidence="2">
    <location>
        <begin position="311"/>
        <end position="330"/>
    </location>
</feature>
<dbReference type="PANTHER" id="PTHR30373:SF2">
    <property type="entry name" value="UPF0603 PROTEIN YGCG"/>
    <property type="match status" value="1"/>
</dbReference>
<evidence type="ECO:0000256" key="1">
    <source>
        <dbReference type="SAM" id="MobiDB-lite"/>
    </source>
</evidence>
<dbReference type="Proteomes" id="UP000650477">
    <property type="component" value="Unassembled WGS sequence"/>
</dbReference>
<feature type="region of interest" description="Disordered" evidence="1">
    <location>
        <begin position="368"/>
        <end position="409"/>
    </location>
</feature>
<feature type="transmembrane region" description="Helical" evidence="2">
    <location>
        <begin position="271"/>
        <end position="299"/>
    </location>
</feature>
<dbReference type="AlphaFoldDB" id="A0A8I0PYJ9"/>
<feature type="transmembrane region" description="Helical" evidence="2">
    <location>
        <begin position="219"/>
        <end position="236"/>
    </location>
</feature>
<dbReference type="EMBL" id="PKLF01000003">
    <property type="protein sequence ID" value="MBE8611654.1"/>
    <property type="molecule type" value="Genomic_DNA"/>
</dbReference>
<dbReference type="Pfam" id="PF04536">
    <property type="entry name" value="TPM_phosphatase"/>
    <property type="match status" value="1"/>
</dbReference>
<feature type="compositionally biased region" description="Gly residues" evidence="1">
    <location>
        <begin position="368"/>
        <end position="384"/>
    </location>
</feature>
<sequence length="409" mass="43854">MRNEINRYSRWLQGIFSLFLLLFAVTAFAQTETFPRMQGSVTDTAGLLTAGERSSIEQKLNALRERTGTQIAVLTVNTTGSRDIESYAEKVFNQWRLGRINIDDGILLLVASDDRAMRIEVGYGLEGAVSDAVANRILKDYFIPNFKMGNYAGGINDTVDALIARVRNEPLPPVTTPAFFIAKQAGPVGWIDIVLGAVLAASAYLWGAFLYGMVKRFKLKAAIPIAIILYLTWYAGGFNNPAGNGIHFGEDFLYTELPRWSQFLFLQILPFWLVIVLTFTMFIAAFFLFLLTLGGLYWILTKIVRPQKLRVSICVGFLFGGFAFIFGLLFSEGSLAAGVVAGVGFGMFVGIGHYFGFVTVGGGGGSGSGRGGRGGGSSGGGYSGGSRSSSRSSSGGGGRSGGGGASGRW</sequence>